<keyword evidence="3" id="KW-0732">Signal</keyword>
<evidence type="ECO:0000256" key="1">
    <source>
        <dbReference type="ARBA" id="ARBA00004196"/>
    </source>
</evidence>
<sequence>MIAVLSGCAGEGTGTTDDESEAPTKFALFMTHMSNAFTIELSDAVKAQAEELGVELTVNDAGQDVAKQISQIETAVNQGVDGIIIEPVSVDGIIPAVQMAKEAGVTVVIVNQQISDPSAADAYVGVSNADGGEMEMTKAAEDIGGEGNVAFLLGPMGSDAQIGRSEGYQRVLDKNAGINKVFESTAEWDTAKALSLVENWLQAGKNIKAIVAQNDGMALGALKAVEDANLQDSIKIYGLDATPDALAAVKEGRLTATVSQSTTAQGTEAMKACYAIANGETVDSEILVDFTLITKDNVDDFL</sequence>
<comment type="caution">
    <text evidence="6">The sequence shown here is derived from an EMBL/GenBank/DDBJ whole genome shotgun (WGS) entry which is preliminary data.</text>
</comment>
<evidence type="ECO:0000256" key="3">
    <source>
        <dbReference type="ARBA" id="ARBA00022729"/>
    </source>
</evidence>
<protein>
    <submittedName>
        <fullName evidence="6">Sugar ABC transporter substrate-binding protein</fullName>
    </submittedName>
</protein>
<evidence type="ECO:0000259" key="5">
    <source>
        <dbReference type="Pfam" id="PF13407"/>
    </source>
</evidence>
<keyword evidence="7" id="KW-1185">Reference proteome</keyword>
<feature type="region of interest" description="Disordered" evidence="4">
    <location>
        <begin position="1"/>
        <end position="20"/>
    </location>
</feature>
<dbReference type="PANTHER" id="PTHR46847">
    <property type="entry name" value="D-ALLOSE-BINDING PERIPLASMIC PROTEIN-RELATED"/>
    <property type="match status" value="1"/>
</dbReference>
<accession>A0A8J8B4A3</accession>
<dbReference type="PANTHER" id="PTHR46847:SF1">
    <property type="entry name" value="D-ALLOSE-BINDING PERIPLASMIC PROTEIN-RELATED"/>
    <property type="match status" value="1"/>
</dbReference>
<dbReference type="Proteomes" id="UP000675664">
    <property type="component" value="Unassembled WGS sequence"/>
</dbReference>
<comment type="similarity">
    <text evidence="2">Belongs to the bacterial solute-binding protein 2 family.</text>
</comment>
<dbReference type="SUPFAM" id="SSF53822">
    <property type="entry name" value="Periplasmic binding protein-like I"/>
    <property type="match status" value="1"/>
</dbReference>
<evidence type="ECO:0000256" key="2">
    <source>
        <dbReference type="ARBA" id="ARBA00007639"/>
    </source>
</evidence>
<proteinExistence type="inferred from homology"/>
<evidence type="ECO:0000256" key="4">
    <source>
        <dbReference type="SAM" id="MobiDB-lite"/>
    </source>
</evidence>
<name>A0A8J8B4A3_9FIRM</name>
<gene>
    <name evidence="6" type="ORF">KCX82_22100</name>
</gene>
<reference evidence="6" key="1">
    <citation type="submission" date="2021-04" db="EMBL/GenBank/DDBJ databases">
        <title>Sinoanaerobacter chloroacetimidivorans sp. nov., an obligate anaerobic bacterium isolated from anaerobic sludge.</title>
        <authorList>
            <person name="Bao Y."/>
        </authorList>
    </citation>
    <scope>NUCLEOTIDE SEQUENCE</scope>
    <source>
        <strain evidence="6">BAD-6</strain>
    </source>
</reference>
<evidence type="ECO:0000313" key="6">
    <source>
        <dbReference type="EMBL" id="MBR0600566.1"/>
    </source>
</evidence>
<dbReference type="GO" id="GO:0030246">
    <property type="term" value="F:carbohydrate binding"/>
    <property type="evidence" value="ECO:0007669"/>
    <property type="project" value="UniProtKB-ARBA"/>
</dbReference>
<reference evidence="6" key="2">
    <citation type="submission" date="2021-04" db="EMBL/GenBank/DDBJ databases">
        <authorList>
            <person name="Liu J."/>
        </authorList>
    </citation>
    <scope>NUCLEOTIDE SEQUENCE</scope>
    <source>
        <strain evidence="6">BAD-6</strain>
    </source>
</reference>
<feature type="domain" description="Periplasmic binding protein" evidence="5">
    <location>
        <begin position="26"/>
        <end position="280"/>
    </location>
</feature>
<organism evidence="6 7">
    <name type="scientific">Sinanaerobacter chloroacetimidivorans</name>
    <dbReference type="NCBI Taxonomy" id="2818044"/>
    <lineage>
        <taxon>Bacteria</taxon>
        <taxon>Bacillati</taxon>
        <taxon>Bacillota</taxon>
        <taxon>Clostridia</taxon>
        <taxon>Peptostreptococcales</taxon>
        <taxon>Anaerovoracaceae</taxon>
        <taxon>Sinanaerobacter</taxon>
    </lineage>
</organism>
<comment type="subcellular location">
    <subcellularLocation>
        <location evidence="1">Cell envelope</location>
    </subcellularLocation>
</comment>
<dbReference type="Pfam" id="PF13407">
    <property type="entry name" value="Peripla_BP_4"/>
    <property type="match status" value="1"/>
</dbReference>
<dbReference type="AlphaFoldDB" id="A0A8J8B4A3"/>
<dbReference type="GO" id="GO:0030313">
    <property type="term" value="C:cell envelope"/>
    <property type="evidence" value="ECO:0007669"/>
    <property type="project" value="UniProtKB-SubCell"/>
</dbReference>
<dbReference type="InterPro" id="IPR028082">
    <property type="entry name" value="Peripla_BP_I"/>
</dbReference>
<evidence type="ECO:0000313" key="7">
    <source>
        <dbReference type="Proteomes" id="UP000675664"/>
    </source>
</evidence>
<dbReference type="Gene3D" id="3.40.50.2300">
    <property type="match status" value="2"/>
</dbReference>
<dbReference type="CDD" id="cd01536">
    <property type="entry name" value="PBP1_ABC_sugar_binding-like"/>
    <property type="match status" value="1"/>
</dbReference>
<dbReference type="InterPro" id="IPR025997">
    <property type="entry name" value="SBP_2_dom"/>
</dbReference>
<dbReference type="EMBL" id="JAGSND010000034">
    <property type="protein sequence ID" value="MBR0600566.1"/>
    <property type="molecule type" value="Genomic_DNA"/>
</dbReference>